<feature type="domain" description="DUF7933" evidence="3">
    <location>
        <begin position="405"/>
        <end position="526"/>
    </location>
</feature>
<feature type="domain" description="GEVED" evidence="2">
    <location>
        <begin position="299"/>
        <end position="384"/>
    </location>
</feature>
<protein>
    <submittedName>
        <fullName evidence="4">GEVED domain-containing protein</fullName>
    </submittedName>
</protein>
<feature type="signal peptide" evidence="1">
    <location>
        <begin position="1"/>
        <end position="17"/>
    </location>
</feature>
<dbReference type="RefSeq" id="WP_263542133.1">
    <property type="nucleotide sequence ID" value="NZ_JAOVZO020000018.1"/>
</dbReference>
<dbReference type="EMBL" id="JAOVZO020000018">
    <property type="protein sequence ID" value="MDC8014654.1"/>
    <property type="molecule type" value="Genomic_DNA"/>
</dbReference>
<feature type="chain" id="PRO_5040910189" evidence="1">
    <location>
        <begin position="18"/>
        <end position="657"/>
    </location>
</feature>
<comment type="caution">
    <text evidence="4">The sequence shown here is derived from an EMBL/GenBank/DDBJ whole genome shotgun (WGS) entry which is preliminary data.</text>
</comment>
<proteinExistence type="predicted"/>
<feature type="domain" description="DUF7933" evidence="3">
    <location>
        <begin position="534"/>
        <end position="654"/>
    </location>
</feature>
<accession>A0A9X4BLU7</accession>
<sequence>MCALALLATAASPAALAGTAAISLDNTQIVEYWYWASGVVVSGSGFAATSNVTVTGTDPNGATRQFAAATDANGAFSVRVNALKIHSVLGQHVISVADSQNNAAQAPLSVIRNPDEILDVAAGSAELPISQFGASGVQIHIGGLTPNGRVRINLGDPADNIGELMTTTQLFADARGAFDFQLDPNTQIWGFGVGAIVPVEGVWTLTAHDVAGGNSHFGTLKFRMLPDDPNPNAYCSVGMSQSVEPITYVGFAGIDRASPADSTDGYEDFTSVHGQVTTGRTYPIRLRGKADFASDANTYTVFVDWNRDGILDAADEIHSAGYLIGSTGSDGMEAVHDITVPGSAAGGPTRMRVLKVYSPSSFAFYWPSGACGSYRWGQVEDYTLDVVSEDAIFANGFDAAAQNAPTLAKSFATASVATNTPTRLTITLANTNATPATLTADLTDAFPSGMVSAASASTTCTGGPGIAQTGTSVTLRAGAVIPASGSCAINVDVAAQTAGTLTNTIPAGGLATDAGSNAAAASATLTAIAPVVAPTLAKAFPASTVPTNTPTRLTITLSNSNATPVTLTADLVDAFPSGMVSAANASTTCTGSLGQTGTSVTLRSGAIIPALGSCAVNVDVAAQVAGQLVNTIPAGGLVTDAGSNASAASAALTVTTP</sequence>
<evidence type="ECO:0000259" key="2">
    <source>
        <dbReference type="Pfam" id="PF20009"/>
    </source>
</evidence>
<evidence type="ECO:0000256" key="1">
    <source>
        <dbReference type="SAM" id="SignalP"/>
    </source>
</evidence>
<dbReference type="InterPro" id="IPR045474">
    <property type="entry name" value="GEVED"/>
</dbReference>
<keyword evidence="1" id="KW-0732">Signal</keyword>
<dbReference type="Proteomes" id="UP001139971">
    <property type="component" value="Unassembled WGS sequence"/>
</dbReference>
<organism evidence="4 5">
    <name type="scientific">Tahibacter soli</name>
    <dbReference type="NCBI Taxonomy" id="2983605"/>
    <lineage>
        <taxon>Bacteria</taxon>
        <taxon>Pseudomonadati</taxon>
        <taxon>Pseudomonadota</taxon>
        <taxon>Gammaproteobacteria</taxon>
        <taxon>Lysobacterales</taxon>
        <taxon>Rhodanobacteraceae</taxon>
        <taxon>Tahibacter</taxon>
    </lineage>
</organism>
<keyword evidence="5" id="KW-1185">Reference proteome</keyword>
<dbReference type="Pfam" id="PF25564">
    <property type="entry name" value="DUF7933"/>
    <property type="match status" value="2"/>
</dbReference>
<dbReference type="AlphaFoldDB" id="A0A9X4BLU7"/>
<name>A0A9X4BLU7_9GAMM</name>
<evidence type="ECO:0000259" key="3">
    <source>
        <dbReference type="Pfam" id="PF25564"/>
    </source>
</evidence>
<evidence type="ECO:0000313" key="4">
    <source>
        <dbReference type="EMBL" id="MDC8014654.1"/>
    </source>
</evidence>
<dbReference type="InterPro" id="IPR057693">
    <property type="entry name" value="DUF7933"/>
</dbReference>
<dbReference type="Pfam" id="PF20009">
    <property type="entry name" value="GEVED"/>
    <property type="match status" value="1"/>
</dbReference>
<evidence type="ECO:0000313" key="5">
    <source>
        <dbReference type="Proteomes" id="UP001139971"/>
    </source>
</evidence>
<reference evidence="4" key="1">
    <citation type="submission" date="2023-02" db="EMBL/GenBank/DDBJ databases">
        <title>Tahibacter soli sp. nov. isolated from soil.</title>
        <authorList>
            <person name="Baek J.H."/>
            <person name="Lee J.K."/>
            <person name="Choi D.G."/>
            <person name="Jeon C.O."/>
        </authorList>
    </citation>
    <scope>NUCLEOTIDE SEQUENCE</scope>
    <source>
        <strain evidence="4">BL</strain>
    </source>
</reference>
<gene>
    <name evidence="4" type="ORF">OD750_019075</name>
</gene>